<accession>A0A6A6E3U3</accession>
<evidence type="ECO:0000256" key="1">
    <source>
        <dbReference type="SAM" id="MobiDB-lite"/>
    </source>
</evidence>
<gene>
    <name evidence="2" type="ORF">K469DRAFT_726645</name>
</gene>
<evidence type="ECO:0000313" key="3">
    <source>
        <dbReference type="Proteomes" id="UP000800200"/>
    </source>
</evidence>
<dbReference type="Proteomes" id="UP000800200">
    <property type="component" value="Unassembled WGS sequence"/>
</dbReference>
<dbReference type="AlphaFoldDB" id="A0A6A6E3U3"/>
<sequence length="485" mass="56043">MPLLLLLTPLLVSLLSSINLCLLFLEYILNALQNAAKRRNKITVVRKEQQAKKLGAIKFIPPLDTDTTQANIYYIKKRFIRFYYENKHGPWIKVIKTKNCDKGFIMIFLRKRLKKKTFDLDVLPKPKLVMGVDDLLLGLIVSDSVVTSRDDIGDTGGDDGEIESDDGEDDEGEDNDPVFNDTNRYDSDVTDDIDLGDKDLNDTGSNDNAEAVDADNLNDTEVDEFGDPIRKHKVLCYEDITFWIVKDPKQGGRDILVMEVYFRYYKGADNKPKPTIFLFREHSLAILCPISYILARVICDDAIQVDGYSAVKVYWKLSKLKILIFRTSVRAVSGRWEKLEMKSIKYSTYVFYLNRIGTDLGSEEKWTSYYEMTKLQAILCDFNMNLDIKYITDRKICAINLIVVLVSRREIHSSTEGLLDMTSLLKLEEIPLILERTYRVSYIIDYIEKVHLKYEPVGGKFVCYYSNYKPLDNFLRDLNKFKNHV</sequence>
<organism evidence="2 3">
    <name type="scientific">Zopfia rhizophila CBS 207.26</name>
    <dbReference type="NCBI Taxonomy" id="1314779"/>
    <lineage>
        <taxon>Eukaryota</taxon>
        <taxon>Fungi</taxon>
        <taxon>Dikarya</taxon>
        <taxon>Ascomycota</taxon>
        <taxon>Pezizomycotina</taxon>
        <taxon>Dothideomycetes</taxon>
        <taxon>Dothideomycetes incertae sedis</taxon>
        <taxon>Zopfiaceae</taxon>
        <taxon>Zopfia</taxon>
    </lineage>
</organism>
<dbReference type="EMBL" id="ML994633">
    <property type="protein sequence ID" value="KAF2185422.1"/>
    <property type="molecule type" value="Genomic_DNA"/>
</dbReference>
<dbReference type="InterPro" id="IPR021842">
    <property type="entry name" value="DUF3435"/>
</dbReference>
<dbReference type="PANTHER" id="PTHR37535:SF4">
    <property type="entry name" value="FLUG DOMAIN-CONTAINING PROTEIN"/>
    <property type="match status" value="1"/>
</dbReference>
<protein>
    <submittedName>
        <fullName evidence="2">Uncharacterized protein</fullName>
    </submittedName>
</protein>
<reference evidence="2" key="1">
    <citation type="journal article" date="2020" name="Stud. Mycol.">
        <title>101 Dothideomycetes genomes: a test case for predicting lifestyles and emergence of pathogens.</title>
        <authorList>
            <person name="Haridas S."/>
            <person name="Albert R."/>
            <person name="Binder M."/>
            <person name="Bloem J."/>
            <person name="Labutti K."/>
            <person name="Salamov A."/>
            <person name="Andreopoulos B."/>
            <person name="Baker S."/>
            <person name="Barry K."/>
            <person name="Bills G."/>
            <person name="Bluhm B."/>
            <person name="Cannon C."/>
            <person name="Castanera R."/>
            <person name="Culley D."/>
            <person name="Daum C."/>
            <person name="Ezra D."/>
            <person name="Gonzalez J."/>
            <person name="Henrissat B."/>
            <person name="Kuo A."/>
            <person name="Liang C."/>
            <person name="Lipzen A."/>
            <person name="Lutzoni F."/>
            <person name="Magnuson J."/>
            <person name="Mondo S."/>
            <person name="Nolan M."/>
            <person name="Ohm R."/>
            <person name="Pangilinan J."/>
            <person name="Park H.-J."/>
            <person name="Ramirez L."/>
            <person name="Alfaro M."/>
            <person name="Sun H."/>
            <person name="Tritt A."/>
            <person name="Yoshinaga Y."/>
            <person name="Zwiers L.-H."/>
            <person name="Turgeon B."/>
            <person name="Goodwin S."/>
            <person name="Spatafora J."/>
            <person name="Crous P."/>
            <person name="Grigoriev I."/>
        </authorList>
    </citation>
    <scope>NUCLEOTIDE SEQUENCE</scope>
    <source>
        <strain evidence="2">CBS 207.26</strain>
    </source>
</reference>
<dbReference type="PANTHER" id="PTHR37535">
    <property type="entry name" value="FLUG DOMAIN PROTEIN"/>
    <property type="match status" value="1"/>
</dbReference>
<dbReference type="OrthoDB" id="4485682at2759"/>
<feature type="region of interest" description="Disordered" evidence="1">
    <location>
        <begin position="150"/>
        <end position="217"/>
    </location>
</feature>
<keyword evidence="3" id="KW-1185">Reference proteome</keyword>
<feature type="compositionally biased region" description="Acidic residues" evidence="1">
    <location>
        <begin position="156"/>
        <end position="176"/>
    </location>
</feature>
<proteinExistence type="predicted"/>
<name>A0A6A6E3U3_9PEZI</name>
<dbReference type="Pfam" id="PF11917">
    <property type="entry name" value="DUF3435"/>
    <property type="match status" value="1"/>
</dbReference>
<evidence type="ECO:0000313" key="2">
    <source>
        <dbReference type="EMBL" id="KAF2185422.1"/>
    </source>
</evidence>